<dbReference type="AlphaFoldDB" id="A0ABD5PVC8"/>
<dbReference type="Proteomes" id="UP001595898">
    <property type="component" value="Unassembled WGS sequence"/>
</dbReference>
<sequence>MADDRPGITRRRLLAGVAVGSGGLATNGATTSLLSDAERVGAVLTTGALDLRIDWELVDGPNAGETGRSDGRFDLPIAYDGHHRRGAAVLEIGPTERTENNPADLWLRGTCPDSGSLGTFGEVARLTLSYANCETGDPLPGGELTAGSFRDVFDILARGIALDGGRDPDAPIDGRECVAPGDAVCLRVKWDIAGYVGDESAAPSLAVVGRQCRHTDRSAPPFDPAPPCPPADPCPCCLDVGKLELEADGPAGIGENRIEPGTYAFSEGASRYELRVTDVADKPDSGDRETVAIAFDIVDEDGHRGPALCRVDVAGGRDPDGTGPAIETYEPPVDGPFENTTGALEGSDGDGLVYAPRRDSGDDSPEYYGISHVTIAICAAEGGCH</sequence>
<keyword evidence="3" id="KW-1185">Reference proteome</keyword>
<evidence type="ECO:0000313" key="3">
    <source>
        <dbReference type="Proteomes" id="UP001595898"/>
    </source>
</evidence>
<evidence type="ECO:0000256" key="1">
    <source>
        <dbReference type="SAM" id="MobiDB-lite"/>
    </source>
</evidence>
<feature type="region of interest" description="Disordered" evidence="1">
    <location>
        <begin position="313"/>
        <end position="337"/>
    </location>
</feature>
<dbReference type="PROSITE" id="PS51318">
    <property type="entry name" value="TAT"/>
    <property type="match status" value="1"/>
</dbReference>
<dbReference type="RefSeq" id="WP_250141310.1">
    <property type="nucleotide sequence ID" value="NZ_JALIQP010000003.1"/>
</dbReference>
<proteinExistence type="predicted"/>
<accession>A0ABD5PVC8</accession>
<protein>
    <recommendedName>
        <fullName evidence="4">SipW-cognate class signal peptide</fullName>
    </recommendedName>
</protein>
<dbReference type="InterPro" id="IPR006311">
    <property type="entry name" value="TAT_signal"/>
</dbReference>
<reference evidence="2 3" key="1">
    <citation type="journal article" date="2019" name="Int. J. Syst. Evol. Microbiol.">
        <title>The Global Catalogue of Microorganisms (GCM) 10K type strain sequencing project: providing services to taxonomists for standard genome sequencing and annotation.</title>
        <authorList>
            <consortium name="The Broad Institute Genomics Platform"/>
            <consortium name="The Broad Institute Genome Sequencing Center for Infectious Disease"/>
            <person name="Wu L."/>
            <person name="Ma J."/>
        </authorList>
    </citation>
    <scope>NUCLEOTIDE SEQUENCE [LARGE SCALE GENOMIC DNA]</scope>
    <source>
        <strain evidence="2 3">WLHS5</strain>
    </source>
</reference>
<comment type="caution">
    <text evidence="2">The sequence shown here is derived from an EMBL/GenBank/DDBJ whole genome shotgun (WGS) entry which is preliminary data.</text>
</comment>
<organism evidence="2 3">
    <name type="scientific">Halosolutus amylolyticus</name>
    <dbReference type="NCBI Taxonomy" id="2932267"/>
    <lineage>
        <taxon>Archaea</taxon>
        <taxon>Methanobacteriati</taxon>
        <taxon>Methanobacteriota</taxon>
        <taxon>Stenosarchaea group</taxon>
        <taxon>Halobacteria</taxon>
        <taxon>Halobacteriales</taxon>
        <taxon>Natrialbaceae</taxon>
        <taxon>Halosolutus</taxon>
    </lineage>
</organism>
<gene>
    <name evidence="2" type="ORF">ACFO5R_21850</name>
</gene>
<evidence type="ECO:0000313" key="2">
    <source>
        <dbReference type="EMBL" id="MFC4544581.1"/>
    </source>
</evidence>
<dbReference type="EMBL" id="JBHSFA010000011">
    <property type="protein sequence ID" value="MFC4544581.1"/>
    <property type="molecule type" value="Genomic_DNA"/>
</dbReference>
<evidence type="ECO:0008006" key="4">
    <source>
        <dbReference type="Google" id="ProtNLM"/>
    </source>
</evidence>
<name>A0ABD5PVC8_9EURY</name>